<dbReference type="Proteomes" id="UP001147782">
    <property type="component" value="Unassembled WGS sequence"/>
</dbReference>
<sequence length="114" mass="13448">MTLNHYLNDNLQKCREKRFQDALAKKKKAFTVHFTQGDEKVVRLGDVHHQDHMSNFDHTVQDIHDILESYFKVARKRFVDNVCVHATDHYLLTDTESPMEFFSPWVNSLSKISL</sequence>
<organism evidence="2 3">
    <name type="scientific">Penicillium cataractarum</name>
    <dbReference type="NCBI Taxonomy" id="2100454"/>
    <lineage>
        <taxon>Eukaryota</taxon>
        <taxon>Fungi</taxon>
        <taxon>Dikarya</taxon>
        <taxon>Ascomycota</taxon>
        <taxon>Pezizomycotina</taxon>
        <taxon>Eurotiomycetes</taxon>
        <taxon>Eurotiomycetidae</taxon>
        <taxon>Eurotiales</taxon>
        <taxon>Aspergillaceae</taxon>
        <taxon>Penicillium</taxon>
    </lineage>
</organism>
<dbReference type="InterPro" id="IPR020850">
    <property type="entry name" value="GED_dom"/>
</dbReference>
<gene>
    <name evidence="2" type="ORF">N7496_003587</name>
</gene>
<dbReference type="OrthoDB" id="4363134at2759"/>
<keyword evidence="3" id="KW-1185">Reference proteome</keyword>
<protein>
    <recommendedName>
        <fullName evidence="1">GED domain-containing protein</fullName>
    </recommendedName>
</protein>
<reference evidence="2" key="1">
    <citation type="submission" date="2022-11" db="EMBL/GenBank/DDBJ databases">
        <authorList>
            <person name="Petersen C."/>
        </authorList>
    </citation>
    <scope>NUCLEOTIDE SEQUENCE</scope>
    <source>
        <strain evidence="2">IBT 29864</strain>
    </source>
</reference>
<evidence type="ECO:0000313" key="3">
    <source>
        <dbReference type="Proteomes" id="UP001147782"/>
    </source>
</evidence>
<evidence type="ECO:0000313" key="2">
    <source>
        <dbReference type="EMBL" id="KAJ5381159.1"/>
    </source>
</evidence>
<dbReference type="AlphaFoldDB" id="A0A9W9VHP4"/>
<feature type="domain" description="GED" evidence="1">
    <location>
        <begin position="60"/>
        <end position="114"/>
    </location>
</feature>
<reference evidence="2" key="2">
    <citation type="journal article" date="2023" name="IMA Fungus">
        <title>Comparative genomic study of the Penicillium genus elucidates a diverse pangenome and 15 lateral gene transfer events.</title>
        <authorList>
            <person name="Petersen C."/>
            <person name="Sorensen T."/>
            <person name="Nielsen M.R."/>
            <person name="Sondergaard T.E."/>
            <person name="Sorensen J.L."/>
            <person name="Fitzpatrick D.A."/>
            <person name="Frisvad J.C."/>
            <person name="Nielsen K.L."/>
        </authorList>
    </citation>
    <scope>NUCLEOTIDE SEQUENCE</scope>
    <source>
        <strain evidence="2">IBT 29864</strain>
    </source>
</reference>
<accession>A0A9W9VHP4</accession>
<name>A0A9W9VHP4_9EURO</name>
<dbReference type="GeneID" id="81435695"/>
<dbReference type="PROSITE" id="PS51388">
    <property type="entry name" value="GED"/>
    <property type="match status" value="1"/>
</dbReference>
<evidence type="ECO:0000259" key="1">
    <source>
        <dbReference type="PROSITE" id="PS51388"/>
    </source>
</evidence>
<dbReference type="RefSeq" id="XP_056558730.1">
    <property type="nucleotide sequence ID" value="XM_056696518.1"/>
</dbReference>
<proteinExistence type="predicted"/>
<dbReference type="EMBL" id="JAPZBS010000002">
    <property type="protein sequence ID" value="KAJ5381159.1"/>
    <property type="molecule type" value="Genomic_DNA"/>
</dbReference>
<comment type="caution">
    <text evidence="2">The sequence shown here is derived from an EMBL/GenBank/DDBJ whole genome shotgun (WGS) entry which is preliminary data.</text>
</comment>